<evidence type="ECO:0000313" key="4">
    <source>
        <dbReference type="EMBL" id="MDY3559561.1"/>
    </source>
</evidence>
<evidence type="ECO:0000313" key="5">
    <source>
        <dbReference type="Proteomes" id="UP001272242"/>
    </source>
</evidence>
<accession>A0ABU5EWK7</accession>
<evidence type="ECO:0000256" key="3">
    <source>
        <dbReference type="SAM" id="SignalP"/>
    </source>
</evidence>
<dbReference type="SUPFAM" id="SSF53474">
    <property type="entry name" value="alpha/beta-Hydrolases"/>
    <property type="match status" value="1"/>
</dbReference>
<dbReference type="RefSeq" id="WP_320686301.1">
    <property type="nucleotide sequence ID" value="NZ_JAXBLV010000111.1"/>
</dbReference>
<feature type="coiled-coil region" evidence="2">
    <location>
        <begin position="209"/>
        <end position="248"/>
    </location>
</feature>
<dbReference type="Gene3D" id="3.40.50.1820">
    <property type="entry name" value="alpha/beta hydrolase"/>
    <property type="match status" value="1"/>
</dbReference>
<protein>
    <recommendedName>
        <fullName evidence="6">Peptidase S9 prolyl oligopeptidase catalytic domain-containing protein</fullName>
    </recommendedName>
</protein>
<feature type="signal peptide" evidence="3">
    <location>
        <begin position="1"/>
        <end position="19"/>
    </location>
</feature>
<name>A0ABU5EWK7_9BACT</name>
<dbReference type="Proteomes" id="UP001272242">
    <property type="component" value="Unassembled WGS sequence"/>
</dbReference>
<organism evidence="4 5">
    <name type="scientific">Gemmata algarum</name>
    <dbReference type="NCBI Taxonomy" id="2975278"/>
    <lineage>
        <taxon>Bacteria</taxon>
        <taxon>Pseudomonadati</taxon>
        <taxon>Planctomycetota</taxon>
        <taxon>Planctomycetia</taxon>
        <taxon>Gemmatales</taxon>
        <taxon>Gemmataceae</taxon>
        <taxon>Gemmata</taxon>
    </lineage>
</organism>
<feature type="chain" id="PRO_5047534424" description="Peptidase S9 prolyl oligopeptidase catalytic domain-containing protein" evidence="3">
    <location>
        <begin position="20"/>
        <end position="834"/>
    </location>
</feature>
<dbReference type="EMBL" id="JAXBLV010000111">
    <property type="protein sequence ID" value="MDY3559561.1"/>
    <property type="molecule type" value="Genomic_DNA"/>
</dbReference>
<keyword evidence="2" id="KW-0175">Coiled coil</keyword>
<proteinExistence type="predicted"/>
<evidence type="ECO:0008006" key="6">
    <source>
        <dbReference type="Google" id="ProtNLM"/>
    </source>
</evidence>
<evidence type="ECO:0000256" key="1">
    <source>
        <dbReference type="ARBA" id="ARBA00022729"/>
    </source>
</evidence>
<sequence>MRFVLSAVLLVGACGLGSAADVVILKDGFIIQGTVRKESEPVFDKASGTTVRIVKANGLDMIDEGPKVTIFSTHAKQLGEISPDIKIRPDYKAYTTQFPGRKSDQPISSIAAIVKTGEFNAKWVRTINVKETTGGANVVDHQITYMDPYYIYIVSATHRWRGTYRTTEWDPKTVRKLLSTHPELAEPDGKCDPLKRVAIGKFMLDAGWLQSAKDEMDRLRKDFTGEMNKEAKAAHEKLLKEIDQAVAELVVREAELALAAGRYKYTAEVLAVFPEKNAEPKQVARAAKVGADLKTGQERYTAARRLLGALIETVSGARGAVPFVAAGGGGAMAAWAPPKEVSAESLALVDAARYVFAELHPDSALRIETFVTLAAQAERERAANKEPTKTPNELLATAISGWVTGRNGANPNTEIALKIWAARDLILAHQRGDTVAGRNELLKQFKKNMVLEPQQLAQIISLFPPVDPEDLANRSGKAVELGKGGPTGVYRRKSAPVSGYPTGIDYLVKLPPEYHHGRAYPIIIALTAPGIDAEQVLAPLMTEADKNGYIVIAPEWVSHFEKTGWQWRGEDHVLVTATLRDAVRHFTVDNDRVFMLGVGDGGNMAMDIGTSHPDLFAGVIPIAPIPKWQGQFIESWRNAQKLPFYVVTGEMAGQSVTAMRNIFEPWTRHGFPAVMSVYKGRAVEWYSAEAPVMFDWMSRKKRINGAATLALGTYRQPWVMLRESDSRFYWLQADKANPGQSGGAVVAATIQGDIRGNNLLDLKTFRVQRLSVWLGADMIDWAKPVRVQLNGRTPEGWNKPKAIEPDVEVLLEDYFQRGDRRMLFLNKIELTGTP</sequence>
<keyword evidence="1 3" id="KW-0732">Signal</keyword>
<evidence type="ECO:0000256" key="2">
    <source>
        <dbReference type="SAM" id="Coils"/>
    </source>
</evidence>
<reference evidence="5" key="1">
    <citation type="journal article" date="2023" name="Mar. Drugs">
        <title>Gemmata algarum, a Novel Planctomycete Isolated from an Algal Mat, Displays Antimicrobial Activity.</title>
        <authorList>
            <person name="Kumar G."/>
            <person name="Kallscheuer N."/>
            <person name="Kashif M."/>
            <person name="Ahamad S."/>
            <person name="Jagadeeshwari U."/>
            <person name="Pannikurungottu S."/>
            <person name="Haufschild T."/>
            <person name="Kabuu M."/>
            <person name="Sasikala C."/>
            <person name="Jogler C."/>
            <person name="Ramana C."/>
        </authorList>
    </citation>
    <scope>NUCLEOTIDE SEQUENCE [LARGE SCALE GENOMIC DNA]</scope>
    <source>
        <strain evidence="5">JC673</strain>
    </source>
</reference>
<keyword evidence="5" id="KW-1185">Reference proteome</keyword>
<dbReference type="PANTHER" id="PTHR43037">
    <property type="entry name" value="UNNAMED PRODUCT-RELATED"/>
    <property type="match status" value="1"/>
</dbReference>
<dbReference type="InterPro" id="IPR050955">
    <property type="entry name" value="Plant_Biomass_Hydrol_Est"/>
</dbReference>
<dbReference type="InterPro" id="IPR029058">
    <property type="entry name" value="AB_hydrolase_fold"/>
</dbReference>
<dbReference type="PANTHER" id="PTHR43037:SF1">
    <property type="entry name" value="BLL1128 PROTEIN"/>
    <property type="match status" value="1"/>
</dbReference>
<gene>
    <name evidence="4" type="ORF">R5W23_000555</name>
</gene>
<comment type="caution">
    <text evidence="4">The sequence shown here is derived from an EMBL/GenBank/DDBJ whole genome shotgun (WGS) entry which is preliminary data.</text>
</comment>